<organism evidence="3">
    <name type="scientific">marine metagenome</name>
    <dbReference type="NCBI Taxonomy" id="408172"/>
    <lineage>
        <taxon>unclassified sequences</taxon>
        <taxon>metagenomes</taxon>
        <taxon>ecological metagenomes</taxon>
    </lineage>
</organism>
<dbReference type="InterPro" id="IPR036188">
    <property type="entry name" value="FAD/NAD-bd_sf"/>
</dbReference>
<dbReference type="Pfam" id="PF01266">
    <property type="entry name" value="DAO"/>
    <property type="match status" value="1"/>
</dbReference>
<gene>
    <name evidence="3" type="ORF">METZ01_LOCUS104182</name>
</gene>
<dbReference type="Gene3D" id="3.50.50.60">
    <property type="entry name" value="FAD/NAD(P)-binding domain"/>
    <property type="match status" value="2"/>
</dbReference>
<dbReference type="GO" id="GO:0005737">
    <property type="term" value="C:cytoplasm"/>
    <property type="evidence" value="ECO:0007669"/>
    <property type="project" value="TreeGrafter"/>
</dbReference>
<feature type="domain" description="FAD dependent oxidoreductase" evidence="2">
    <location>
        <begin position="5"/>
        <end position="396"/>
    </location>
</feature>
<keyword evidence="1" id="KW-0560">Oxidoreductase</keyword>
<dbReference type="EMBL" id="UINC01011664">
    <property type="protein sequence ID" value="SVA51328.1"/>
    <property type="molecule type" value="Genomic_DNA"/>
</dbReference>
<dbReference type="AlphaFoldDB" id="A0A381WGW5"/>
<name>A0A381WGW5_9ZZZZ</name>
<dbReference type="Gene3D" id="3.30.9.10">
    <property type="entry name" value="D-Amino Acid Oxidase, subunit A, domain 2"/>
    <property type="match status" value="1"/>
</dbReference>
<evidence type="ECO:0000313" key="3">
    <source>
        <dbReference type="EMBL" id="SVA51328.1"/>
    </source>
</evidence>
<proteinExistence type="predicted"/>
<dbReference type="SUPFAM" id="SSF54373">
    <property type="entry name" value="FAD-linked reductases, C-terminal domain"/>
    <property type="match status" value="1"/>
</dbReference>
<dbReference type="InterPro" id="IPR006076">
    <property type="entry name" value="FAD-dep_OxRdtase"/>
</dbReference>
<accession>A0A381WGW5</accession>
<dbReference type="PANTHER" id="PTHR13847">
    <property type="entry name" value="SARCOSINE DEHYDROGENASE-RELATED"/>
    <property type="match status" value="1"/>
</dbReference>
<dbReference type="GO" id="GO:0016491">
    <property type="term" value="F:oxidoreductase activity"/>
    <property type="evidence" value="ECO:0007669"/>
    <property type="project" value="UniProtKB-KW"/>
</dbReference>
<dbReference type="PANTHER" id="PTHR13847:SF289">
    <property type="entry name" value="GLYCINE OXIDASE"/>
    <property type="match status" value="1"/>
</dbReference>
<evidence type="ECO:0000256" key="1">
    <source>
        <dbReference type="ARBA" id="ARBA00023002"/>
    </source>
</evidence>
<protein>
    <recommendedName>
        <fullName evidence="2">FAD dependent oxidoreductase domain-containing protein</fullName>
    </recommendedName>
</protein>
<reference evidence="3" key="1">
    <citation type="submission" date="2018-05" db="EMBL/GenBank/DDBJ databases">
        <authorList>
            <person name="Lanie J.A."/>
            <person name="Ng W.-L."/>
            <person name="Kazmierczak K.M."/>
            <person name="Andrzejewski T.M."/>
            <person name="Davidsen T.M."/>
            <person name="Wayne K.J."/>
            <person name="Tettelin H."/>
            <person name="Glass J.I."/>
            <person name="Rusch D."/>
            <person name="Podicherti R."/>
            <person name="Tsui H.-C.T."/>
            <person name="Winkler M.E."/>
        </authorList>
    </citation>
    <scope>NUCLEOTIDE SEQUENCE</scope>
</reference>
<sequence>MKKERVIVVGGGVIGVCCSYFLTKRGLEVTLIERNQIGSGASSGNAGSVAVGHAPINKPGRMRYVLRELFNRRSPFRVPLRWDPSLAKWLWEYRGFCNTQSFEKSTNALSSLGHATLALFDSLVDEEDLQCGYRRDGFFEVCLTKSALERVESDVRNMACRGYSPIMKSGDQLREIEPALRKEILGGAYFPEGATCDPSRFLLGMARTTEQSGARFLLGGKVTEVLNEHDDIRGVKLETGEVIEAEKVILSTGSYSQRLTQKFGFQLPIQPGKGYHRDVRFSLEGAPEPEQTFLMSEASVYCSPMGEFTRFAGTIEFAGMSHELNRERLDYTTSVAAKYLHGVEESEVISEWTGLRPCTPDGLPCIGAVPGYSGLFLATGHATLGLTLAPITGKIIEQCVLGGTDKFPEVQELRVDRFH</sequence>
<dbReference type="SUPFAM" id="SSF51905">
    <property type="entry name" value="FAD/NAD(P)-binding domain"/>
    <property type="match status" value="1"/>
</dbReference>
<evidence type="ECO:0000259" key="2">
    <source>
        <dbReference type="Pfam" id="PF01266"/>
    </source>
</evidence>